<feature type="domain" description="PrcB C-terminal" evidence="3">
    <location>
        <begin position="81"/>
        <end position="147"/>
    </location>
</feature>
<feature type="chain" id="PRO_5039543105" evidence="2">
    <location>
        <begin position="24"/>
        <end position="193"/>
    </location>
</feature>
<dbReference type="EMBL" id="SRHY01000022">
    <property type="protein sequence ID" value="TFJ92449.1"/>
    <property type="molecule type" value="Genomic_DNA"/>
</dbReference>
<keyword evidence="4" id="KW-0378">Hydrolase</keyword>
<dbReference type="AlphaFoldDB" id="A0A4Y9A9A1"/>
<dbReference type="InterPro" id="IPR025748">
    <property type="entry name" value="PrcB_C_dom"/>
</dbReference>
<sequence length="193" mass="21264">MERHVLFNVLLMILLTLSLTGCGSGTTEGETMSEEGPIAREKTELSFRTIEADDAPERVQKWIEKNRNEETKKVFHADGKTYVVIMLGQKSTGGYAVKIDEMQLEKIVSPASKAGEGTVNVTYKVVEPQKGSVNIQVLTYPMAIAEIDGVRNYTFQFSQQAKGDGLKKSQNQSDGESEGVQPEELTSEGKITE</sequence>
<dbReference type="GO" id="GO:0006508">
    <property type="term" value="P:proteolysis"/>
    <property type="evidence" value="ECO:0007669"/>
    <property type="project" value="UniProtKB-KW"/>
</dbReference>
<dbReference type="Pfam" id="PF14343">
    <property type="entry name" value="PrcB_C"/>
    <property type="match status" value="1"/>
</dbReference>
<dbReference type="GO" id="GO:0008233">
    <property type="term" value="F:peptidase activity"/>
    <property type="evidence" value="ECO:0007669"/>
    <property type="project" value="UniProtKB-KW"/>
</dbReference>
<keyword evidence="2" id="KW-0732">Signal</keyword>
<evidence type="ECO:0000313" key="5">
    <source>
        <dbReference type="Proteomes" id="UP000298484"/>
    </source>
</evidence>
<organism evidence="4 5">
    <name type="scientific">Lentibacillus salicampi</name>
    <dbReference type="NCBI Taxonomy" id="175306"/>
    <lineage>
        <taxon>Bacteria</taxon>
        <taxon>Bacillati</taxon>
        <taxon>Bacillota</taxon>
        <taxon>Bacilli</taxon>
        <taxon>Bacillales</taxon>
        <taxon>Bacillaceae</taxon>
        <taxon>Lentibacillus</taxon>
    </lineage>
</organism>
<keyword evidence="4" id="KW-0645">Protease</keyword>
<dbReference type="Proteomes" id="UP000298484">
    <property type="component" value="Unassembled WGS sequence"/>
</dbReference>
<protein>
    <submittedName>
        <fullName evidence="4">Protease complex subunit PrcB family protein</fullName>
    </submittedName>
</protein>
<evidence type="ECO:0000259" key="3">
    <source>
        <dbReference type="Pfam" id="PF14343"/>
    </source>
</evidence>
<comment type="caution">
    <text evidence="4">The sequence shown here is derived from an EMBL/GenBank/DDBJ whole genome shotgun (WGS) entry which is preliminary data.</text>
</comment>
<feature type="region of interest" description="Disordered" evidence="1">
    <location>
        <begin position="163"/>
        <end position="193"/>
    </location>
</feature>
<name>A0A4Y9A9A1_9BACI</name>
<keyword evidence="5" id="KW-1185">Reference proteome</keyword>
<accession>A0A4Y9A9A1</accession>
<feature type="signal peptide" evidence="2">
    <location>
        <begin position="1"/>
        <end position="23"/>
    </location>
</feature>
<evidence type="ECO:0000256" key="1">
    <source>
        <dbReference type="SAM" id="MobiDB-lite"/>
    </source>
</evidence>
<evidence type="ECO:0000313" key="4">
    <source>
        <dbReference type="EMBL" id="TFJ92449.1"/>
    </source>
</evidence>
<dbReference type="OrthoDB" id="2476445at2"/>
<reference evidence="4 5" key="1">
    <citation type="submission" date="2019-03" db="EMBL/GenBank/DDBJ databases">
        <title>Genome sequence of Lentibacillus salicampi ATCC BAA-719.</title>
        <authorList>
            <person name="Maclea K.S."/>
            <person name="Simoes Junior M."/>
        </authorList>
    </citation>
    <scope>NUCLEOTIDE SEQUENCE [LARGE SCALE GENOMIC DNA]</scope>
    <source>
        <strain evidence="4 5">ATCC BAA-719</strain>
    </source>
</reference>
<evidence type="ECO:0000256" key="2">
    <source>
        <dbReference type="SAM" id="SignalP"/>
    </source>
</evidence>
<dbReference type="PROSITE" id="PS51257">
    <property type="entry name" value="PROKAR_LIPOPROTEIN"/>
    <property type="match status" value="1"/>
</dbReference>
<proteinExistence type="predicted"/>
<gene>
    <name evidence="4" type="ORF">E4U82_12450</name>
</gene>
<dbReference type="RefSeq" id="WP_135110509.1">
    <property type="nucleotide sequence ID" value="NZ_SRHY01000022.1"/>
</dbReference>